<dbReference type="EMBL" id="LPWE01000011">
    <property type="protein sequence ID" value="ODR95207.1"/>
    <property type="molecule type" value="Genomic_DNA"/>
</dbReference>
<dbReference type="GO" id="GO:0035348">
    <property type="term" value="P:acetyl-CoA transmembrane transport"/>
    <property type="evidence" value="ECO:0007669"/>
    <property type="project" value="InterPro"/>
</dbReference>
<reference evidence="7 8" key="1">
    <citation type="journal article" date="2016" name="Environ. Microbiol.">
        <title>New Methyloceanibacter diversity from North Sea sediments includes methanotroph containing solely the soluble methane monooxygenase.</title>
        <authorList>
            <person name="Vekeman B."/>
            <person name="Kerckhof F.M."/>
            <person name="Cremers G."/>
            <person name="de Vos P."/>
            <person name="Vandamme P."/>
            <person name="Boon N."/>
            <person name="Op den Camp H.J."/>
            <person name="Heylen K."/>
        </authorList>
    </citation>
    <scope>NUCLEOTIDE SEQUENCE [LARGE SCALE GENOMIC DNA]</scope>
    <source>
        <strain evidence="7 8">R-67176</strain>
    </source>
</reference>
<evidence type="ECO:0000256" key="6">
    <source>
        <dbReference type="SAM" id="Phobius"/>
    </source>
</evidence>
<evidence type="ECO:0008006" key="9">
    <source>
        <dbReference type="Google" id="ProtNLM"/>
    </source>
</evidence>
<comment type="caution">
    <text evidence="7">The sequence shown here is derived from an EMBL/GenBank/DDBJ whole genome shotgun (WGS) entry which is preliminary data.</text>
</comment>
<dbReference type="STRING" id="1774970.AUC70_05775"/>
<keyword evidence="8" id="KW-1185">Reference proteome</keyword>
<protein>
    <recommendedName>
        <fullName evidence="9">MFS transporter</fullName>
    </recommendedName>
</protein>
<keyword evidence="3 6" id="KW-0812">Transmembrane</keyword>
<feature type="transmembrane region" description="Helical" evidence="6">
    <location>
        <begin position="239"/>
        <end position="263"/>
    </location>
</feature>
<keyword evidence="2" id="KW-0813">Transport</keyword>
<evidence type="ECO:0000256" key="5">
    <source>
        <dbReference type="ARBA" id="ARBA00023136"/>
    </source>
</evidence>
<proteinExistence type="predicted"/>
<feature type="transmembrane region" description="Helical" evidence="6">
    <location>
        <begin position="199"/>
        <end position="219"/>
    </location>
</feature>
<dbReference type="InterPro" id="IPR004752">
    <property type="entry name" value="AmpG_permease/AT-1"/>
</dbReference>
<accession>A0A1E3VNV0</accession>
<evidence type="ECO:0000256" key="3">
    <source>
        <dbReference type="ARBA" id="ARBA00022692"/>
    </source>
</evidence>
<keyword evidence="4 6" id="KW-1133">Transmembrane helix</keyword>
<feature type="transmembrane region" description="Helical" evidence="6">
    <location>
        <begin position="125"/>
        <end position="144"/>
    </location>
</feature>
<keyword evidence="5 6" id="KW-0472">Membrane</keyword>
<feature type="transmembrane region" description="Helical" evidence="6">
    <location>
        <begin position="270"/>
        <end position="293"/>
    </location>
</feature>
<gene>
    <name evidence="7" type="ORF">AUC70_05775</name>
</gene>
<feature type="transmembrane region" description="Helical" evidence="6">
    <location>
        <begin position="33"/>
        <end position="55"/>
    </location>
</feature>
<feature type="transmembrane region" description="Helical" evidence="6">
    <location>
        <begin position="67"/>
        <end position="88"/>
    </location>
</feature>
<evidence type="ECO:0000256" key="2">
    <source>
        <dbReference type="ARBA" id="ARBA00022448"/>
    </source>
</evidence>
<feature type="transmembrane region" description="Helical" evidence="6">
    <location>
        <begin position="365"/>
        <end position="384"/>
    </location>
</feature>
<sequence length="395" mass="40905">MIGLLYFAQGIPLGFIFQAFPAMLRDAKAPLELIAWVPALGLPWAFKFLWAPLVDSRWSVRIGRRRTWLLSMQCLMVLAMAGLAVAPIGPDAALLPMSLLLLASLVSATQDIATDGLAAEKLRGGALVGVNALSVGGMMAGVMLGGAGTLLVVDGLGYTATVSVLVAVLGVCAVPVLVRREGPAVYEESAAKASLLRGIKRPHFFAVLAVAGLYASAHITETSLTKLFLVDAGWSLDKIGVVATVGSLAMILPGCGGGSWLLMKIGTWRTAMIGLVICATALLIMLAFAFGYATPTLPTVAVASALGGIGLALAAVAVFTIAMRFSSSGNQTGTDVTLFKSANVVGEIGAASVATMIAAKAGYGSGFVFGLGMFFLAFLLVMFARRRTRGLHLEP</sequence>
<evidence type="ECO:0000313" key="8">
    <source>
        <dbReference type="Proteomes" id="UP000094172"/>
    </source>
</evidence>
<evidence type="ECO:0000256" key="1">
    <source>
        <dbReference type="ARBA" id="ARBA00004141"/>
    </source>
</evidence>
<dbReference type="Proteomes" id="UP000094172">
    <property type="component" value="Unassembled WGS sequence"/>
</dbReference>
<evidence type="ECO:0000256" key="4">
    <source>
        <dbReference type="ARBA" id="ARBA00022989"/>
    </source>
</evidence>
<dbReference type="GO" id="GO:0016020">
    <property type="term" value="C:membrane"/>
    <property type="evidence" value="ECO:0007669"/>
    <property type="project" value="UniProtKB-SubCell"/>
</dbReference>
<dbReference type="PANTHER" id="PTHR12778">
    <property type="entry name" value="SOLUTE CARRIER FAMILY 33 ACETYL-COA TRANSPORTER -RELATED"/>
    <property type="match status" value="1"/>
</dbReference>
<dbReference type="Pfam" id="PF13000">
    <property type="entry name" value="Acatn"/>
    <property type="match status" value="1"/>
</dbReference>
<feature type="transmembrane region" description="Helical" evidence="6">
    <location>
        <begin position="156"/>
        <end position="178"/>
    </location>
</feature>
<comment type="subcellular location">
    <subcellularLocation>
        <location evidence="1">Membrane</location>
        <topology evidence="1">Multi-pass membrane protein</topology>
    </subcellularLocation>
</comment>
<dbReference type="AlphaFoldDB" id="A0A1E3VNV0"/>
<dbReference type="SUPFAM" id="SSF103473">
    <property type="entry name" value="MFS general substrate transporter"/>
    <property type="match status" value="1"/>
</dbReference>
<dbReference type="Gene3D" id="1.20.1250.20">
    <property type="entry name" value="MFS general substrate transporter like domains"/>
    <property type="match status" value="2"/>
</dbReference>
<dbReference type="InterPro" id="IPR036259">
    <property type="entry name" value="MFS_trans_sf"/>
</dbReference>
<dbReference type="GO" id="GO:0008521">
    <property type="term" value="F:acetyl-CoA transmembrane transporter activity"/>
    <property type="evidence" value="ECO:0007669"/>
    <property type="project" value="InterPro"/>
</dbReference>
<evidence type="ECO:0000313" key="7">
    <source>
        <dbReference type="EMBL" id="ODR95207.1"/>
    </source>
</evidence>
<feature type="transmembrane region" description="Helical" evidence="6">
    <location>
        <begin position="299"/>
        <end position="325"/>
    </location>
</feature>
<dbReference type="PANTHER" id="PTHR12778:SF10">
    <property type="entry name" value="MAJOR FACILITATOR SUPERFAMILY DOMAIN-CONTAINING PROTEIN 3"/>
    <property type="match status" value="1"/>
</dbReference>
<feature type="transmembrane region" description="Helical" evidence="6">
    <location>
        <begin position="94"/>
        <end position="113"/>
    </location>
</feature>
<dbReference type="InterPro" id="IPR024371">
    <property type="entry name" value="AcetylCoA_trans_1-like"/>
</dbReference>
<organism evidence="7 8">
    <name type="scientific">Methyloceanibacter stevinii</name>
    <dbReference type="NCBI Taxonomy" id="1774970"/>
    <lineage>
        <taxon>Bacteria</taxon>
        <taxon>Pseudomonadati</taxon>
        <taxon>Pseudomonadota</taxon>
        <taxon>Alphaproteobacteria</taxon>
        <taxon>Hyphomicrobiales</taxon>
        <taxon>Hyphomicrobiaceae</taxon>
        <taxon>Methyloceanibacter</taxon>
    </lineage>
</organism>
<name>A0A1E3VNV0_9HYPH</name>